<keyword evidence="2" id="KW-1185">Reference proteome</keyword>
<evidence type="ECO:0000313" key="2">
    <source>
        <dbReference type="Proteomes" id="UP000315017"/>
    </source>
</evidence>
<gene>
    <name evidence="1" type="ORF">ETAA8_66630</name>
</gene>
<protein>
    <submittedName>
        <fullName evidence="1">Uncharacterized protein</fullName>
    </submittedName>
</protein>
<dbReference type="AlphaFoldDB" id="A0A517YMR0"/>
<dbReference type="Pfam" id="PF20212">
    <property type="entry name" value="DUF6572"/>
    <property type="match status" value="1"/>
</dbReference>
<dbReference type="Proteomes" id="UP000315017">
    <property type="component" value="Chromosome"/>
</dbReference>
<dbReference type="KEGG" id="aagg:ETAA8_66630"/>
<dbReference type="EMBL" id="CP036274">
    <property type="protein sequence ID" value="QDU31504.1"/>
    <property type="molecule type" value="Genomic_DNA"/>
</dbReference>
<organism evidence="1 2">
    <name type="scientific">Anatilimnocola aggregata</name>
    <dbReference type="NCBI Taxonomy" id="2528021"/>
    <lineage>
        <taxon>Bacteria</taxon>
        <taxon>Pseudomonadati</taxon>
        <taxon>Planctomycetota</taxon>
        <taxon>Planctomycetia</taxon>
        <taxon>Pirellulales</taxon>
        <taxon>Pirellulaceae</taxon>
        <taxon>Anatilimnocola</taxon>
    </lineage>
</organism>
<reference evidence="1 2" key="1">
    <citation type="submission" date="2019-02" db="EMBL/GenBank/DDBJ databases">
        <title>Deep-cultivation of Planctomycetes and their phenomic and genomic characterization uncovers novel biology.</title>
        <authorList>
            <person name="Wiegand S."/>
            <person name="Jogler M."/>
            <person name="Boedeker C."/>
            <person name="Pinto D."/>
            <person name="Vollmers J."/>
            <person name="Rivas-Marin E."/>
            <person name="Kohn T."/>
            <person name="Peeters S.H."/>
            <person name="Heuer A."/>
            <person name="Rast P."/>
            <person name="Oberbeckmann S."/>
            <person name="Bunk B."/>
            <person name="Jeske O."/>
            <person name="Meyerdierks A."/>
            <person name="Storesund J.E."/>
            <person name="Kallscheuer N."/>
            <person name="Luecker S."/>
            <person name="Lage O.M."/>
            <person name="Pohl T."/>
            <person name="Merkel B.J."/>
            <person name="Hornburger P."/>
            <person name="Mueller R.-W."/>
            <person name="Bruemmer F."/>
            <person name="Labrenz M."/>
            <person name="Spormann A.M."/>
            <person name="Op den Camp H."/>
            <person name="Overmann J."/>
            <person name="Amann R."/>
            <person name="Jetten M.S.M."/>
            <person name="Mascher T."/>
            <person name="Medema M.H."/>
            <person name="Devos D.P."/>
            <person name="Kaster A.-K."/>
            <person name="Ovreas L."/>
            <person name="Rohde M."/>
            <person name="Galperin M.Y."/>
            <person name="Jogler C."/>
        </authorList>
    </citation>
    <scope>NUCLEOTIDE SEQUENCE [LARGE SCALE GENOMIC DNA]</scope>
    <source>
        <strain evidence="1 2">ETA_A8</strain>
    </source>
</reference>
<dbReference type="InterPro" id="IPR046702">
    <property type="entry name" value="DUF6572"/>
</dbReference>
<proteinExistence type="predicted"/>
<dbReference type="RefSeq" id="WP_145098742.1">
    <property type="nucleotide sequence ID" value="NZ_CP036274.1"/>
</dbReference>
<dbReference type="OrthoDB" id="6391025at2"/>
<accession>A0A517YMR0</accession>
<evidence type="ECO:0000313" key="1">
    <source>
        <dbReference type="EMBL" id="QDU31504.1"/>
    </source>
</evidence>
<sequence length="115" mass="12969">MATDEQPNEPPIQDLDNIDIIGVRKDGGVDLAIVASSYMDGSAEHQQLLLDKLQSYLAQLNSDEFQEEFERPAPEKTRIIVSFVVEPDPIMIALLDRAVAWVEDNNARLVYEIKK</sequence>
<name>A0A517YMR0_9BACT</name>